<keyword evidence="4" id="KW-1185">Reference proteome</keyword>
<sequence length="242" mass="26572">MGGCRLSKRWSILAWILLFGAFLMIDRAPNTVAAVQSPTPLVVIDPGHGGWDPGAVRGSVYEKRITLDVGLKLGTLLQQRGYRVYYTRQNDRALSNTVMRDLTQRAVLANNLGAALFVTVHVNSEPTGSMAGPIVYYNPVSPSSYQLARAVSKSLAPAVGLVHAPRPIRQWVLRVARMPAINVEIGFITHRTDARRLQQAWYQNLLAQSIANGISRYDSATALALMRPALLLALANPFDPWS</sequence>
<evidence type="ECO:0000313" key="3">
    <source>
        <dbReference type="EMBL" id="NMP22165.1"/>
    </source>
</evidence>
<dbReference type="Pfam" id="PF01520">
    <property type="entry name" value="Amidase_3"/>
    <property type="match status" value="1"/>
</dbReference>
<dbReference type="PANTHER" id="PTHR30404:SF0">
    <property type="entry name" value="N-ACETYLMURAMOYL-L-ALANINE AMIDASE AMIC"/>
    <property type="match status" value="1"/>
</dbReference>
<dbReference type="GO" id="GO:0008745">
    <property type="term" value="F:N-acetylmuramoyl-L-alanine amidase activity"/>
    <property type="evidence" value="ECO:0007669"/>
    <property type="project" value="InterPro"/>
</dbReference>
<dbReference type="SUPFAM" id="SSF53187">
    <property type="entry name" value="Zn-dependent exopeptidases"/>
    <property type="match status" value="1"/>
</dbReference>
<dbReference type="PANTHER" id="PTHR30404">
    <property type="entry name" value="N-ACETYLMURAMOYL-L-ALANINE AMIDASE"/>
    <property type="match status" value="1"/>
</dbReference>
<dbReference type="InterPro" id="IPR050695">
    <property type="entry name" value="N-acetylmuramoyl_amidase_3"/>
</dbReference>
<evidence type="ECO:0000313" key="4">
    <source>
        <dbReference type="Proteomes" id="UP000533476"/>
    </source>
</evidence>
<dbReference type="Gene3D" id="3.40.630.40">
    <property type="entry name" value="Zn-dependent exopeptidases"/>
    <property type="match status" value="1"/>
</dbReference>
<evidence type="ECO:0000256" key="1">
    <source>
        <dbReference type="ARBA" id="ARBA00022801"/>
    </source>
</evidence>
<dbReference type="CDD" id="cd02696">
    <property type="entry name" value="MurNAc-LAA"/>
    <property type="match status" value="1"/>
</dbReference>
<dbReference type="AlphaFoldDB" id="A0A7Y0L2T7"/>
<dbReference type="GO" id="GO:0030288">
    <property type="term" value="C:outer membrane-bounded periplasmic space"/>
    <property type="evidence" value="ECO:0007669"/>
    <property type="project" value="TreeGrafter"/>
</dbReference>
<accession>A0A7Y0L2T7</accession>
<dbReference type="Proteomes" id="UP000533476">
    <property type="component" value="Unassembled WGS sequence"/>
</dbReference>
<proteinExistence type="predicted"/>
<dbReference type="SMART" id="SM00646">
    <property type="entry name" value="Ami_3"/>
    <property type="match status" value="1"/>
</dbReference>
<name>A0A7Y0L2T7_9FIRM</name>
<dbReference type="GO" id="GO:0009253">
    <property type="term" value="P:peptidoglycan catabolic process"/>
    <property type="evidence" value="ECO:0007669"/>
    <property type="project" value="InterPro"/>
</dbReference>
<organism evidence="3 4">
    <name type="scientific">Sulfobacillus harzensis</name>
    <dbReference type="NCBI Taxonomy" id="2729629"/>
    <lineage>
        <taxon>Bacteria</taxon>
        <taxon>Bacillati</taxon>
        <taxon>Bacillota</taxon>
        <taxon>Clostridia</taxon>
        <taxon>Eubacteriales</taxon>
        <taxon>Clostridiales Family XVII. Incertae Sedis</taxon>
        <taxon>Sulfobacillus</taxon>
    </lineage>
</organism>
<keyword evidence="1" id="KW-0378">Hydrolase</keyword>
<dbReference type="EMBL" id="JABBVZ010000018">
    <property type="protein sequence ID" value="NMP22165.1"/>
    <property type="molecule type" value="Genomic_DNA"/>
</dbReference>
<reference evidence="3 4" key="1">
    <citation type="submission" date="2020-04" db="EMBL/GenBank/DDBJ databases">
        <authorList>
            <person name="Zhang R."/>
            <person name="Schippers A."/>
        </authorList>
    </citation>
    <scope>NUCLEOTIDE SEQUENCE [LARGE SCALE GENOMIC DNA]</scope>
    <source>
        <strain evidence="3 4">DSM 109850</strain>
    </source>
</reference>
<comment type="caution">
    <text evidence="3">The sequence shown here is derived from an EMBL/GenBank/DDBJ whole genome shotgun (WGS) entry which is preliminary data.</text>
</comment>
<dbReference type="InterPro" id="IPR002508">
    <property type="entry name" value="MurNAc-LAA_cat"/>
</dbReference>
<evidence type="ECO:0000259" key="2">
    <source>
        <dbReference type="SMART" id="SM00646"/>
    </source>
</evidence>
<gene>
    <name evidence="3" type="ORF">HIJ39_07345</name>
</gene>
<protein>
    <submittedName>
        <fullName evidence="3">N-acetylmuramoyl-L-alanine amidase</fullName>
    </submittedName>
</protein>
<feature type="domain" description="MurNAc-LAA" evidence="2">
    <location>
        <begin position="106"/>
        <end position="215"/>
    </location>
</feature>